<evidence type="ECO:0000313" key="1">
    <source>
        <dbReference type="EMBL" id="QED22990.1"/>
    </source>
</evidence>
<keyword evidence="2" id="KW-1185">Reference proteome</keyword>
<dbReference type="GO" id="GO:0016075">
    <property type="term" value="P:rRNA catabolic process"/>
    <property type="evidence" value="ECO:0007669"/>
    <property type="project" value="TreeGrafter"/>
</dbReference>
<dbReference type="EMBL" id="CP029077">
    <property type="protein sequence ID" value="QED22990.1"/>
    <property type="molecule type" value="Genomic_DNA"/>
</dbReference>
<dbReference type="GO" id="GO:0006402">
    <property type="term" value="P:mRNA catabolic process"/>
    <property type="evidence" value="ECO:0007669"/>
    <property type="project" value="TreeGrafter"/>
</dbReference>
<proteinExistence type="predicted"/>
<protein>
    <submittedName>
        <fullName evidence="1">MazF-like mRNA interferase</fullName>
    </submittedName>
</protein>
<organism evidence="1 2">
    <name type="scientific">Candidatus Deianiraea vastatrix</name>
    <dbReference type="NCBI Taxonomy" id="2163644"/>
    <lineage>
        <taxon>Bacteria</taxon>
        <taxon>Pseudomonadati</taxon>
        <taxon>Pseudomonadota</taxon>
        <taxon>Alphaproteobacteria</taxon>
        <taxon>Rickettsiales</taxon>
        <taxon>Candidatus Deianiraeaceae</taxon>
        <taxon>Candidatus Deianiraea</taxon>
    </lineage>
</organism>
<sequence>MKKYIPSKGDLIWLDFNPQAGREIMKRRPALVLSPQEYNKHGLILAVPITSKAKGYPFEVKINNDKIQGVALADAIKSLDWKERNAEFAGTSSKEELLEVLKLLSVLLKV</sequence>
<dbReference type="InterPro" id="IPR011067">
    <property type="entry name" value="Plasmid_toxin/cell-grow_inhib"/>
</dbReference>
<dbReference type="SUPFAM" id="SSF50118">
    <property type="entry name" value="Cell growth inhibitor/plasmid maintenance toxic component"/>
    <property type="match status" value="1"/>
</dbReference>
<dbReference type="InterPro" id="IPR003477">
    <property type="entry name" value="PemK-like"/>
</dbReference>
<dbReference type="GO" id="GO:0004521">
    <property type="term" value="F:RNA endonuclease activity"/>
    <property type="evidence" value="ECO:0007669"/>
    <property type="project" value="TreeGrafter"/>
</dbReference>
<dbReference type="RefSeq" id="WP_146820293.1">
    <property type="nucleotide sequence ID" value="NZ_CP029077.1"/>
</dbReference>
<dbReference type="AlphaFoldDB" id="A0A5B8XCM4"/>
<name>A0A5B8XCM4_9RICK</name>
<evidence type="ECO:0000313" key="2">
    <source>
        <dbReference type="Proteomes" id="UP000321934"/>
    </source>
</evidence>
<accession>A0A5B8XCM4</accession>
<dbReference type="PANTHER" id="PTHR33988">
    <property type="entry name" value="ENDORIBONUCLEASE MAZF-RELATED"/>
    <property type="match status" value="1"/>
</dbReference>
<dbReference type="PANTHER" id="PTHR33988:SF3">
    <property type="entry name" value="ENDORIBONUCLEASE TOXIN CHPB-RELATED"/>
    <property type="match status" value="1"/>
</dbReference>
<dbReference type="Gene3D" id="2.30.30.110">
    <property type="match status" value="1"/>
</dbReference>
<reference evidence="1 2" key="1">
    <citation type="journal article" date="2019" name="ISME J.">
        <title>Deianiraea, an extracellular bacterium associated with the ciliate Paramecium, suggests an alternative scenario for the evolution of Rickettsiales.</title>
        <authorList>
            <person name="Castelli M."/>
            <person name="Sabaneyeva E."/>
            <person name="Lanzoni O."/>
            <person name="Lebedeva N."/>
            <person name="Floriano A.M."/>
            <person name="Gaiarsa S."/>
            <person name="Benken K."/>
            <person name="Modeo L."/>
            <person name="Bandi C."/>
            <person name="Potekhin A."/>
            <person name="Sassera D."/>
            <person name="Petroni G."/>
        </authorList>
    </citation>
    <scope>NUCLEOTIDE SEQUENCE [LARGE SCALE GENOMIC DNA]</scope>
    <source>
        <strain evidence="1">CyL4-1</strain>
    </source>
</reference>
<dbReference type="Pfam" id="PF02452">
    <property type="entry name" value="PemK_toxin"/>
    <property type="match status" value="1"/>
</dbReference>
<dbReference type="Proteomes" id="UP000321934">
    <property type="component" value="Chromosome"/>
</dbReference>
<dbReference type="NCBIfam" id="NF007386">
    <property type="entry name" value="PRK09907.1"/>
    <property type="match status" value="1"/>
</dbReference>
<gene>
    <name evidence="1" type="ORF">Deia_00182</name>
</gene>
<dbReference type="OrthoDB" id="9808744at2"/>
<dbReference type="GO" id="GO:0003677">
    <property type="term" value="F:DNA binding"/>
    <property type="evidence" value="ECO:0007669"/>
    <property type="project" value="InterPro"/>
</dbReference>